<dbReference type="KEGG" id="sus:Acid_2382"/>
<feature type="compositionally biased region" description="Polar residues" evidence="1">
    <location>
        <begin position="423"/>
        <end position="438"/>
    </location>
</feature>
<evidence type="ECO:0000256" key="1">
    <source>
        <dbReference type="SAM" id="MobiDB-lite"/>
    </source>
</evidence>
<dbReference type="STRING" id="234267.Acid_2382"/>
<dbReference type="AlphaFoldDB" id="Q025E8"/>
<sequence precursor="true">MSKSSLRVLAILLSVAIIGVIFAGLDNLPRDVRAQIADERSAYTAAQGQLKSVQQEIARDTTSEAALFGALPSAREYPDRLARANAALSAAGRDVEELARLEKANRRQDRDRATALLAQEKKVRTAAVADAESVRKDAAHWIELKQHLPQEVQDMERDYQAIRAVDLTAAAAAVQKASADWPEKKSDLDARLEAAKQRIAHSEELWQSSADARRAAAANDVAKVDFARLFTAADGLKTNAVEVPKQNEQIKQLSAQLYQSWDKILADMEVRGVGNAREYDQKIRTIRTQVADATGKPGTSTSDEKWVDVSKAQYDAGEKNLGMAIEHKPAGKYDTESERVVQPAGFAYMAPPGQSNQYGHWDHHDGRDFWVFYGQYALMRDLLFNHSYRPFERYEYEDYRSYRQRNQTYYGRDETTQAPKYGTSGTTTQEHYSGSTFAKSGGFKDSKYASKAGGYRDSQYSTPMAKDPNADHSPRKFGTGSNASPAPSRSYRPSPTPYRPSAPRSPGRSFGSPRRR</sequence>
<name>Q025E8_SOLUE</name>
<dbReference type="eggNOG" id="COG1196">
    <property type="taxonomic scope" value="Bacteria"/>
</dbReference>
<feature type="region of interest" description="Disordered" evidence="1">
    <location>
        <begin position="408"/>
        <end position="439"/>
    </location>
</feature>
<dbReference type="OrthoDB" id="5410776at2"/>
<proteinExistence type="predicted"/>
<gene>
    <name evidence="2" type="ordered locus">Acid_2382</name>
</gene>
<feature type="region of interest" description="Disordered" evidence="1">
    <location>
        <begin position="453"/>
        <end position="516"/>
    </location>
</feature>
<feature type="compositionally biased region" description="Low complexity" evidence="1">
    <location>
        <begin position="483"/>
        <end position="493"/>
    </location>
</feature>
<evidence type="ECO:0000313" key="2">
    <source>
        <dbReference type="EMBL" id="ABJ83371.1"/>
    </source>
</evidence>
<accession>Q025E8</accession>
<dbReference type="HOGENOM" id="CLU_527746_0_0_0"/>
<feature type="compositionally biased region" description="Low complexity" evidence="1">
    <location>
        <begin position="501"/>
        <end position="516"/>
    </location>
</feature>
<dbReference type="EMBL" id="CP000473">
    <property type="protein sequence ID" value="ABJ83371.1"/>
    <property type="molecule type" value="Genomic_DNA"/>
</dbReference>
<protein>
    <submittedName>
        <fullName evidence="2">Uncharacterized protein</fullName>
    </submittedName>
</protein>
<reference evidence="2" key="1">
    <citation type="submission" date="2006-10" db="EMBL/GenBank/DDBJ databases">
        <title>Complete sequence of Solibacter usitatus Ellin6076.</title>
        <authorList>
            <consortium name="US DOE Joint Genome Institute"/>
            <person name="Copeland A."/>
            <person name="Lucas S."/>
            <person name="Lapidus A."/>
            <person name="Barry K."/>
            <person name="Detter J.C."/>
            <person name="Glavina del Rio T."/>
            <person name="Hammon N."/>
            <person name="Israni S."/>
            <person name="Dalin E."/>
            <person name="Tice H."/>
            <person name="Pitluck S."/>
            <person name="Thompson L.S."/>
            <person name="Brettin T."/>
            <person name="Bruce D."/>
            <person name="Han C."/>
            <person name="Tapia R."/>
            <person name="Gilna P."/>
            <person name="Schmutz J."/>
            <person name="Larimer F."/>
            <person name="Land M."/>
            <person name="Hauser L."/>
            <person name="Kyrpides N."/>
            <person name="Mikhailova N."/>
            <person name="Janssen P.H."/>
            <person name="Kuske C.R."/>
            <person name="Richardson P."/>
        </authorList>
    </citation>
    <scope>NUCLEOTIDE SEQUENCE</scope>
    <source>
        <strain evidence="2">Ellin6076</strain>
    </source>
</reference>
<organism evidence="2">
    <name type="scientific">Solibacter usitatus (strain Ellin6076)</name>
    <dbReference type="NCBI Taxonomy" id="234267"/>
    <lineage>
        <taxon>Bacteria</taxon>
        <taxon>Pseudomonadati</taxon>
        <taxon>Acidobacteriota</taxon>
        <taxon>Terriglobia</taxon>
        <taxon>Bryobacterales</taxon>
        <taxon>Solibacteraceae</taxon>
        <taxon>Candidatus Solibacter</taxon>
    </lineage>
</organism>
<dbReference type="InParanoid" id="Q025E8"/>